<protein>
    <submittedName>
        <fullName evidence="1">OsmC family peroxiredoxin</fullName>
    </submittedName>
</protein>
<gene>
    <name evidence="1" type="ORF">GHC57_17290</name>
</gene>
<dbReference type="RefSeq" id="WP_153346573.1">
    <property type="nucleotide sequence ID" value="NZ_WIVE01000085.1"/>
</dbReference>
<keyword evidence="2" id="KW-1185">Reference proteome</keyword>
<dbReference type="Gene3D" id="3.30.300.20">
    <property type="match status" value="1"/>
</dbReference>
<dbReference type="Proteomes" id="UP000434582">
    <property type="component" value="Unassembled WGS sequence"/>
</dbReference>
<organism evidence="1 2">
    <name type="scientific">Roseospira navarrensis</name>
    <dbReference type="NCBI Taxonomy" id="140058"/>
    <lineage>
        <taxon>Bacteria</taxon>
        <taxon>Pseudomonadati</taxon>
        <taxon>Pseudomonadota</taxon>
        <taxon>Alphaproteobacteria</taxon>
        <taxon>Rhodospirillales</taxon>
        <taxon>Rhodospirillaceae</taxon>
        <taxon>Roseospira</taxon>
    </lineage>
</organism>
<dbReference type="SUPFAM" id="SSF82784">
    <property type="entry name" value="OsmC-like"/>
    <property type="match status" value="1"/>
</dbReference>
<dbReference type="AlphaFoldDB" id="A0A7X2D4T9"/>
<dbReference type="InterPro" id="IPR036102">
    <property type="entry name" value="OsmC/Ohrsf"/>
</dbReference>
<evidence type="ECO:0000313" key="2">
    <source>
        <dbReference type="Proteomes" id="UP000434582"/>
    </source>
</evidence>
<comment type="caution">
    <text evidence="1">The sequence shown here is derived from an EMBL/GenBank/DDBJ whole genome shotgun (WGS) entry which is preliminary data.</text>
</comment>
<accession>A0A7X2D4T9</accession>
<dbReference type="InterPro" id="IPR003718">
    <property type="entry name" value="OsmC/Ohr_fam"/>
</dbReference>
<dbReference type="InterPro" id="IPR052707">
    <property type="entry name" value="OsmC_Ohr_Peroxiredoxin"/>
</dbReference>
<name>A0A7X2D4T9_9PROT</name>
<dbReference type="GO" id="GO:0006979">
    <property type="term" value="P:response to oxidative stress"/>
    <property type="evidence" value="ECO:0007669"/>
    <property type="project" value="InterPro"/>
</dbReference>
<sequence length="142" mass="14302">MPTRIANARWMGPLKTGSGTLTSGSGQVSGAYSFPSRFEDGQGTSPEELIAAAHAGCFAMALSALLGEAGLTPDHIDAKAGVTLAEVDGKPTITTVHLTVSGSVPGLDAAGFREQAEAAKAFCPVSRALAGVEITLEVSESG</sequence>
<dbReference type="NCBIfam" id="TIGR03562">
    <property type="entry name" value="osmo_induc_OsmC"/>
    <property type="match status" value="1"/>
</dbReference>
<reference evidence="1 2" key="1">
    <citation type="submission" date="2019-10" db="EMBL/GenBank/DDBJ databases">
        <title>Draft whole-genome sequence of the purple nonsulfur photosynthetic bacterium Roseospira navarrensis DSM 15114.</title>
        <authorList>
            <person name="Kyndt J.A."/>
            <person name="Meyer T.E."/>
        </authorList>
    </citation>
    <scope>NUCLEOTIDE SEQUENCE [LARGE SCALE GENOMIC DNA]</scope>
    <source>
        <strain evidence="1 2">DSM 15114</strain>
    </source>
</reference>
<dbReference type="GO" id="GO:0004601">
    <property type="term" value="F:peroxidase activity"/>
    <property type="evidence" value="ECO:0007669"/>
    <property type="project" value="InterPro"/>
</dbReference>
<evidence type="ECO:0000313" key="1">
    <source>
        <dbReference type="EMBL" id="MQX38273.1"/>
    </source>
</evidence>
<dbReference type="InterPro" id="IPR015946">
    <property type="entry name" value="KH_dom-like_a/b"/>
</dbReference>
<dbReference type="PANTHER" id="PTHR42830">
    <property type="entry name" value="OSMOTICALLY INDUCIBLE FAMILY PROTEIN"/>
    <property type="match status" value="1"/>
</dbReference>
<dbReference type="OrthoDB" id="9807532at2"/>
<proteinExistence type="predicted"/>
<dbReference type="PANTHER" id="PTHR42830:SF1">
    <property type="entry name" value="OSMOTICALLY INDUCIBLE FAMILY PROTEIN"/>
    <property type="match status" value="1"/>
</dbReference>
<dbReference type="InterPro" id="IPR019904">
    <property type="entry name" value="Peroxiredoxin_OsmC"/>
</dbReference>
<dbReference type="EMBL" id="WIVE01000085">
    <property type="protein sequence ID" value="MQX38273.1"/>
    <property type="molecule type" value="Genomic_DNA"/>
</dbReference>
<dbReference type="Pfam" id="PF02566">
    <property type="entry name" value="OsmC"/>
    <property type="match status" value="1"/>
</dbReference>